<keyword evidence="3" id="KW-1185">Reference proteome</keyword>
<name>A0A4Y7QGP3_9AGAM</name>
<feature type="compositionally biased region" description="Basic and acidic residues" evidence="1">
    <location>
        <begin position="267"/>
        <end position="277"/>
    </location>
</feature>
<evidence type="ECO:0000256" key="1">
    <source>
        <dbReference type="SAM" id="MobiDB-lite"/>
    </source>
</evidence>
<dbReference type="AlphaFoldDB" id="A0A4Y7QGP3"/>
<organism evidence="2 3">
    <name type="scientific">Rickenella mellea</name>
    <dbReference type="NCBI Taxonomy" id="50990"/>
    <lineage>
        <taxon>Eukaryota</taxon>
        <taxon>Fungi</taxon>
        <taxon>Dikarya</taxon>
        <taxon>Basidiomycota</taxon>
        <taxon>Agaricomycotina</taxon>
        <taxon>Agaricomycetes</taxon>
        <taxon>Hymenochaetales</taxon>
        <taxon>Rickenellaceae</taxon>
        <taxon>Rickenella</taxon>
    </lineage>
</organism>
<feature type="compositionally biased region" description="Basic and acidic residues" evidence="1">
    <location>
        <begin position="180"/>
        <end position="190"/>
    </location>
</feature>
<dbReference type="VEuPathDB" id="FungiDB:BD410DRAFT_799946"/>
<evidence type="ECO:0000313" key="2">
    <source>
        <dbReference type="EMBL" id="TDL26824.1"/>
    </source>
</evidence>
<sequence>MPDRVSSKIGVSDSVKLGTKFRSISQNPWLSLPALFLADDTSAHSAVGQDIKEQNRPLIFEQGNISTVPLLFCQAVRNTANGAVRRKVQLWKVLPDKPSGREVTVHMERGKRVKFELTLARPPFIMHSGSLCVYVCQLPLARHDGGQGPSTSPKETARLGTQDLLLHMGHRNSYDGPSEQLKHRNDRDDGTSWPSKGLRRTTVPAGDPDRKSIKQQSMAVDGKLIRAYGIRGGLDTASRVKTFVTLPGPSSRHEAVSRSSKNSAARESWRTLDNRSEAHKRRGGGGGGLR</sequence>
<reference evidence="2 3" key="1">
    <citation type="submission" date="2018-06" db="EMBL/GenBank/DDBJ databases">
        <title>A transcriptomic atlas of mushroom development highlights an independent origin of complex multicellularity.</title>
        <authorList>
            <consortium name="DOE Joint Genome Institute"/>
            <person name="Krizsan K."/>
            <person name="Almasi E."/>
            <person name="Merenyi Z."/>
            <person name="Sahu N."/>
            <person name="Viragh M."/>
            <person name="Koszo T."/>
            <person name="Mondo S."/>
            <person name="Kiss B."/>
            <person name="Balint B."/>
            <person name="Kues U."/>
            <person name="Barry K."/>
            <person name="Hegedus J.C."/>
            <person name="Henrissat B."/>
            <person name="Johnson J."/>
            <person name="Lipzen A."/>
            <person name="Ohm R."/>
            <person name="Nagy I."/>
            <person name="Pangilinan J."/>
            <person name="Yan J."/>
            <person name="Xiong Y."/>
            <person name="Grigoriev I.V."/>
            <person name="Hibbett D.S."/>
            <person name="Nagy L.G."/>
        </authorList>
    </citation>
    <scope>NUCLEOTIDE SEQUENCE [LARGE SCALE GENOMIC DNA]</scope>
    <source>
        <strain evidence="2 3">SZMC22713</strain>
    </source>
</reference>
<dbReference type="EMBL" id="ML170160">
    <property type="protein sequence ID" value="TDL26824.1"/>
    <property type="molecule type" value="Genomic_DNA"/>
</dbReference>
<gene>
    <name evidence="2" type="ORF">BD410DRAFT_799946</name>
</gene>
<evidence type="ECO:0000313" key="3">
    <source>
        <dbReference type="Proteomes" id="UP000294933"/>
    </source>
</evidence>
<protein>
    <submittedName>
        <fullName evidence="2">Uncharacterized protein</fullName>
    </submittedName>
</protein>
<accession>A0A4Y7QGP3</accession>
<dbReference type="Proteomes" id="UP000294933">
    <property type="component" value="Unassembled WGS sequence"/>
</dbReference>
<feature type="region of interest" description="Disordered" evidence="1">
    <location>
        <begin position="245"/>
        <end position="290"/>
    </location>
</feature>
<feature type="region of interest" description="Disordered" evidence="1">
    <location>
        <begin position="168"/>
        <end position="217"/>
    </location>
</feature>
<proteinExistence type="predicted"/>